<dbReference type="GO" id="GO:0032991">
    <property type="term" value="C:protein-containing complex"/>
    <property type="evidence" value="ECO:0007669"/>
    <property type="project" value="UniProtKB-ARBA"/>
</dbReference>
<evidence type="ECO:0000256" key="10">
    <source>
        <dbReference type="ARBA" id="ARBA00023166"/>
    </source>
</evidence>
<dbReference type="Pfam" id="PF01145">
    <property type="entry name" value="Band_7"/>
    <property type="match status" value="1"/>
</dbReference>
<protein>
    <recommendedName>
        <fullName evidence="13">Band 7 domain-containing protein</fullName>
    </recommendedName>
</protein>
<dbReference type="GO" id="GO:0015485">
    <property type="term" value="F:cholesterol binding"/>
    <property type="evidence" value="ECO:0007669"/>
    <property type="project" value="TreeGrafter"/>
</dbReference>
<dbReference type="GO" id="GO:0045717">
    <property type="term" value="P:negative regulation of fatty acid biosynthetic process"/>
    <property type="evidence" value="ECO:0007669"/>
    <property type="project" value="UniProtKB-ARBA"/>
</dbReference>
<reference evidence="14 15" key="1">
    <citation type="submission" date="2024-04" db="EMBL/GenBank/DDBJ databases">
        <authorList>
            <person name="Waldvogel A.-M."/>
            <person name="Schoenle A."/>
        </authorList>
    </citation>
    <scope>NUCLEOTIDE SEQUENCE [LARGE SCALE GENOMIC DNA]</scope>
</reference>
<keyword evidence="11" id="KW-0325">Glycoprotein</keyword>
<proteinExistence type="inferred from homology"/>
<dbReference type="SMART" id="SM00244">
    <property type="entry name" value="PHB"/>
    <property type="match status" value="1"/>
</dbReference>
<evidence type="ECO:0000256" key="12">
    <source>
        <dbReference type="ARBA" id="ARBA00023221"/>
    </source>
</evidence>
<keyword evidence="8" id="KW-0443">Lipid metabolism</keyword>
<evidence type="ECO:0000256" key="8">
    <source>
        <dbReference type="ARBA" id="ARBA00023098"/>
    </source>
</evidence>
<comment type="similarity">
    <text evidence="2">Belongs to the band 7/mec-2 family.</text>
</comment>
<evidence type="ECO:0000256" key="9">
    <source>
        <dbReference type="ARBA" id="ARBA00023136"/>
    </source>
</evidence>
<evidence type="ECO:0000256" key="1">
    <source>
        <dbReference type="ARBA" id="ARBA00004648"/>
    </source>
</evidence>
<name>A0AAV2MP82_KNICA</name>
<keyword evidence="6" id="KW-0735">Signal-anchor</keyword>
<evidence type="ECO:0000256" key="5">
    <source>
        <dbReference type="ARBA" id="ARBA00022824"/>
    </source>
</evidence>
<keyword evidence="3" id="KW-0153">Cholesterol metabolism</keyword>
<evidence type="ECO:0000256" key="4">
    <source>
        <dbReference type="ARBA" id="ARBA00022692"/>
    </source>
</evidence>
<dbReference type="GO" id="GO:0031625">
    <property type="term" value="F:ubiquitin protein ligase binding"/>
    <property type="evidence" value="ECO:0007669"/>
    <property type="project" value="InterPro"/>
</dbReference>
<dbReference type="InterPro" id="IPR058913">
    <property type="entry name" value="Integrase_dom_put"/>
</dbReference>
<evidence type="ECO:0000256" key="6">
    <source>
        <dbReference type="ARBA" id="ARBA00022968"/>
    </source>
</evidence>
<keyword evidence="12" id="KW-0753">Steroid metabolism</keyword>
<dbReference type="InterPro" id="IPR036013">
    <property type="entry name" value="Band_7/SPFH_dom_sf"/>
</dbReference>
<dbReference type="GO" id="GO:0045541">
    <property type="term" value="P:negative regulation of cholesterol biosynthetic process"/>
    <property type="evidence" value="ECO:0007669"/>
    <property type="project" value="UniProtKB-ARBA"/>
</dbReference>
<dbReference type="Gene3D" id="3.30.479.30">
    <property type="entry name" value="Band 7 domain"/>
    <property type="match status" value="1"/>
</dbReference>
<dbReference type="FunFam" id="3.30.479.30:FF:000009">
    <property type="entry name" value="Erlin-2 isoform 1"/>
    <property type="match status" value="1"/>
</dbReference>
<dbReference type="GO" id="GO:0005789">
    <property type="term" value="C:endoplasmic reticulum membrane"/>
    <property type="evidence" value="ECO:0007669"/>
    <property type="project" value="UniProtKB-SubCell"/>
</dbReference>
<dbReference type="InterPro" id="IPR033294">
    <property type="entry name" value="Erlin1/2"/>
</dbReference>
<evidence type="ECO:0000256" key="2">
    <source>
        <dbReference type="ARBA" id="ARBA00008164"/>
    </source>
</evidence>
<evidence type="ECO:0000313" key="14">
    <source>
        <dbReference type="EMBL" id="CAL1615357.1"/>
    </source>
</evidence>
<dbReference type="Proteomes" id="UP001497482">
    <property type="component" value="Chromosome 9"/>
</dbReference>
<accession>A0AAV2MP82</accession>
<evidence type="ECO:0000256" key="7">
    <source>
        <dbReference type="ARBA" id="ARBA00022989"/>
    </source>
</evidence>
<evidence type="ECO:0000259" key="13">
    <source>
        <dbReference type="SMART" id="SM00244"/>
    </source>
</evidence>
<dbReference type="PANTHER" id="PTHR15351:SF4">
    <property type="entry name" value="ERLIN-2"/>
    <property type="match status" value="1"/>
</dbReference>
<dbReference type="GO" id="GO:0032933">
    <property type="term" value="P:SREBP signaling pathway"/>
    <property type="evidence" value="ECO:0007669"/>
    <property type="project" value="TreeGrafter"/>
</dbReference>
<comment type="subcellular location">
    <subcellularLocation>
        <location evidence="1">Endoplasmic reticulum membrane</location>
        <topology evidence="1">Single-pass type II membrane protein</topology>
    </subcellularLocation>
</comment>
<evidence type="ECO:0000256" key="3">
    <source>
        <dbReference type="ARBA" id="ARBA00022548"/>
    </source>
</evidence>
<dbReference type="GO" id="GO:0008203">
    <property type="term" value="P:cholesterol metabolic process"/>
    <property type="evidence" value="ECO:0007669"/>
    <property type="project" value="UniProtKB-KW"/>
</dbReference>
<keyword evidence="10" id="KW-1207">Sterol metabolism</keyword>
<keyword evidence="4" id="KW-0812">Transmembrane</keyword>
<keyword evidence="9" id="KW-0472">Membrane</keyword>
<keyword evidence="7" id="KW-1133">Transmembrane helix</keyword>
<dbReference type="AlphaFoldDB" id="A0AAV2MP82"/>
<dbReference type="PANTHER" id="PTHR15351">
    <property type="entry name" value="ERLIN (ER LIPID RAFT ASSOCIATED PROTEIN) HOMOLOG"/>
    <property type="match status" value="1"/>
</dbReference>
<gene>
    <name evidence="14" type="ORF">KC01_LOCUS41327</name>
</gene>
<evidence type="ECO:0000313" key="15">
    <source>
        <dbReference type="Proteomes" id="UP001497482"/>
    </source>
</evidence>
<dbReference type="Pfam" id="PF24764">
    <property type="entry name" value="rva_4"/>
    <property type="match status" value="1"/>
</dbReference>
<keyword evidence="15" id="KW-1185">Reference proteome</keyword>
<dbReference type="EMBL" id="OZ035831">
    <property type="protein sequence ID" value="CAL1615357.1"/>
    <property type="molecule type" value="Genomic_DNA"/>
</dbReference>
<dbReference type="InterPro" id="IPR001107">
    <property type="entry name" value="Band_7"/>
</dbReference>
<keyword evidence="5" id="KW-0256">Endoplasmic reticulum</keyword>
<feature type="domain" description="Band 7" evidence="13">
    <location>
        <begin position="34"/>
        <end position="200"/>
    </location>
</feature>
<organism evidence="14 15">
    <name type="scientific">Knipowitschia caucasica</name>
    <name type="common">Caucasian dwarf goby</name>
    <name type="synonym">Pomatoschistus caucasicus</name>
    <dbReference type="NCBI Taxonomy" id="637954"/>
    <lineage>
        <taxon>Eukaryota</taxon>
        <taxon>Metazoa</taxon>
        <taxon>Chordata</taxon>
        <taxon>Craniata</taxon>
        <taxon>Vertebrata</taxon>
        <taxon>Euteleostomi</taxon>
        <taxon>Actinopterygii</taxon>
        <taxon>Neopterygii</taxon>
        <taxon>Teleostei</taxon>
        <taxon>Neoteleostei</taxon>
        <taxon>Acanthomorphata</taxon>
        <taxon>Gobiaria</taxon>
        <taxon>Gobiiformes</taxon>
        <taxon>Gobioidei</taxon>
        <taxon>Gobiidae</taxon>
        <taxon>Gobiinae</taxon>
        <taxon>Knipowitschia</taxon>
    </lineage>
</organism>
<sequence length="408" mass="46325">MVTERLHLRRNIRMAQLGAVLSVLVALGGAALLASVHKIDEGHTGVYYRGGALLTATSGPGFHLMMPFITTYKSVQTTIQTDEVKNVPCGTSGGVMIYFDRIEVVNYLIPGAVFDIVRNFTADYDKALIFNKVHHELNQFCSVHSLQEVYIGLFDQIDENLKKTLQEDLTSMAPGLIIQAVRVTKPNIPESIRRNYELIRRNHVSDADLETAVISSIHQTGPSYGRKFMTGYLTSIGVRAGERRVGRVLREVHQPYHNLRQRGARNLNPIPYHAEYMGHKIHLDQNEKLVMFGVTHVVAVDGYSSKIVAYATMPVKNNLTIYEEVYRPAVATHGMWDQVRVDHGKEFYLCLYMQEILSKYRFNVSRQPYAQTTSTKNLRVERIWPEPDWLTASCKCMECTQDSRTRST</sequence>
<evidence type="ECO:0000256" key="11">
    <source>
        <dbReference type="ARBA" id="ARBA00023180"/>
    </source>
</evidence>